<reference evidence="1 2" key="1">
    <citation type="journal article" date="2013" name="Biodegradation">
        <title>Occurrence of 4-tert-butylphenol (4-t-BP) biodegradation in an aquatic sample caused by the presence of Spirodela polyrrhiza and isolation of a 4-t-BP-utilizing bacterium.</title>
        <authorList>
            <person name="Ogata Y."/>
            <person name="Toyama T."/>
            <person name="Yu N."/>
            <person name="Wang X."/>
            <person name="Sei K."/>
            <person name="Ike M."/>
        </authorList>
    </citation>
    <scope>NUCLEOTIDE SEQUENCE [LARGE SCALE GENOMIC DNA]</scope>
    <source>
        <strain evidence="1 2">OMI</strain>
    </source>
</reference>
<proteinExistence type="predicted"/>
<protein>
    <submittedName>
        <fullName evidence="1">Recombinase XerD</fullName>
    </submittedName>
</protein>
<evidence type="ECO:0000313" key="2">
    <source>
        <dbReference type="Proteomes" id="UP000221538"/>
    </source>
</evidence>
<comment type="caution">
    <text evidence="1">The sequence shown here is derived from an EMBL/GenBank/DDBJ whole genome shotgun (WGS) entry which is preliminary data.</text>
</comment>
<reference evidence="1 2" key="2">
    <citation type="journal article" date="2013" name="Environ. Sci. Technol.">
        <title>The 4-tert-butylphenol-utilizing bacterium Sphingobium fuliginis OMI can degrade bisphenols via phenolic ring hydroxylation and meta-cleavage pathway.</title>
        <authorList>
            <person name="Ogata Y."/>
            <person name="Goda S."/>
            <person name="Toyama T."/>
            <person name="Sei K."/>
            <person name="Ike M."/>
        </authorList>
    </citation>
    <scope>NUCLEOTIDE SEQUENCE [LARGE SCALE GENOMIC DNA]</scope>
    <source>
        <strain evidence="1 2">OMI</strain>
    </source>
</reference>
<gene>
    <name evidence="1" type="ORF">SFOMI_1022</name>
</gene>
<sequence length="196" mass="22833">MSAWHDPDCTVVDTFLEKSQFRPGSRPTYRWFLRSFENVARRHPAVDRQMLDVWLKEMEKCWRMPTLLNQVCIVDRFLDHLVEIGLIAENPVAVLRHRYNVKQSKPIWRALASPNPDEALAALRRPAPFGSVLGDFMREHVALMRSRGYQYETQAHWLLRFDRFLQANPELAGASLETMLARWAEDQRAIGTPFVG</sequence>
<organism evidence="1 2">
    <name type="scientific">Sphingobium fuliginis (strain ATCC 27551)</name>
    <dbReference type="NCBI Taxonomy" id="336203"/>
    <lineage>
        <taxon>Bacteria</taxon>
        <taxon>Pseudomonadati</taxon>
        <taxon>Pseudomonadota</taxon>
        <taxon>Alphaproteobacteria</taxon>
        <taxon>Sphingomonadales</taxon>
        <taxon>Sphingomonadaceae</taxon>
        <taxon>Sphingobium</taxon>
    </lineage>
</organism>
<evidence type="ECO:0000313" key="1">
    <source>
        <dbReference type="EMBL" id="GAY20498.1"/>
    </source>
</evidence>
<dbReference type="Proteomes" id="UP000221538">
    <property type="component" value="Unassembled WGS sequence"/>
</dbReference>
<dbReference type="AlphaFoldDB" id="A0A292ZBI5"/>
<dbReference type="RefSeq" id="WP_255308812.1">
    <property type="nucleotide sequence ID" value="NZ_BEWI01000030.1"/>
</dbReference>
<name>A0A292ZBI5_SPHSA</name>
<accession>A0A292ZBI5</accession>
<dbReference type="EMBL" id="BEWI01000030">
    <property type="protein sequence ID" value="GAY20498.1"/>
    <property type="molecule type" value="Genomic_DNA"/>
</dbReference>